<dbReference type="PANTHER" id="PTHR13812:SF19">
    <property type="entry name" value="KETIMINE REDUCTASE MU-CRYSTALLIN"/>
    <property type="match status" value="1"/>
</dbReference>
<sequence length="288" mass="30142">MRLLTDTDVARFPIAQAVEAMRAALRLHAQGRLTAPPRLSAAGLTFTVGTTPDAFGFRVYPVVKTPRSDQLVAVWNTQGQVEGVIVGSTLGPLRTSALGAVAADVLARPDASRLGLIGSGTQAKAHALAVATVRPLSQILVYSRDAAHRQKLAAELRALALPAEAAASAEQVCAESNLLTLATNSAQPIIQADWVHPGTHVCTLGPKEKEGCEFPPELAERCTLIVTDSPAQLAATPGGPILSAAIMRALSECVQSPPPRREEDITLFLSVGLAGTEVVLAQKLFSQA</sequence>
<dbReference type="InterPro" id="IPR036291">
    <property type="entry name" value="NAD(P)-bd_dom_sf"/>
</dbReference>
<dbReference type="Pfam" id="PF02423">
    <property type="entry name" value="OCD_Mu_crystall"/>
    <property type="match status" value="1"/>
</dbReference>
<proteinExistence type="predicted"/>
<dbReference type="Gene3D" id="3.40.50.720">
    <property type="entry name" value="NAD(P)-binding Rossmann-like Domain"/>
    <property type="match status" value="1"/>
</dbReference>
<dbReference type="PANTHER" id="PTHR13812">
    <property type="entry name" value="KETIMINE REDUCTASE MU-CRYSTALLIN"/>
    <property type="match status" value="1"/>
</dbReference>
<accession>A0ABY5YHH0</accession>
<dbReference type="Gene3D" id="3.30.1780.10">
    <property type="entry name" value="ornithine cyclodeaminase, domain 1"/>
    <property type="match status" value="1"/>
</dbReference>
<reference evidence="1" key="1">
    <citation type="submission" date="2022-09" db="EMBL/GenBank/DDBJ databases">
        <title>genome sequence of Deinococcus rubellus.</title>
        <authorList>
            <person name="Srinivasan S."/>
        </authorList>
    </citation>
    <scope>NUCLEOTIDE SEQUENCE</scope>
    <source>
        <strain evidence="1">Ant6</strain>
    </source>
</reference>
<evidence type="ECO:0000313" key="1">
    <source>
        <dbReference type="EMBL" id="UWX64545.1"/>
    </source>
</evidence>
<name>A0ABY5YHH0_9DEIO</name>
<protein>
    <recommendedName>
        <fullName evidence="3">Ornithine cyclodeaminase family protein</fullName>
    </recommendedName>
</protein>
<dbReference type="SUPFAM" id="SSF51735">
    <property type="entry name" value="NAD(P)-binding Rossmann-fold domains"/>
    <property type="match status" value="1"/>
</dbReference>
<dbReference type="Proteomes" id="UP001060261">
    <property type="component" value="Chromosome"/>
</dbReference>
<gene>
    <name evidence="1" type="ORF">N0D28_02445</name>
</gene>
<dbReference type="InterPro" id="IPR003462">
    <property type="entry name" value="ODC_Mu_crystall"/>
</dbReference>
<dbReference type="EMBL" id="CP104213">
    <property type="protein sequence ID" value="UWX64545.1"/>
    <property type="molecule type" value="Genomic_DNA"/>
</dbReference>
<dbReference type="RefSeq" id="WP_260560817.1">
    <property type="nucleotide sequence ID" value="NZ_BAABEC010000072.1"/>
</dbReference>
<organism evidence="1 2">
    <name type="scientific">Deinococcus rubellus</name>
    <dbReference type="NCBI Taxonomy" id="1889240"/>
    <lineage>
        <taxon>Bacteria</taxon>
        <taxon>Thermotogati</taxon>
        <taxon>Deinococcota</taxon>
        <taxon>Deinococci</taxon>
        <taxon>Deinococcales</taxon>
        <taxon>Deinococcaceae</taxon>
        <taxon>Deinococcus</taxon>
    </lineage>
</organism>
<dbReference type="InterPro" id="IPR023401">
    <property type="entry name" value="ODC_N"/>
</dbReference>
<evidence type="ECO:0000313" key="2">
    <source>
        <dbReference type="Proteomes" id="UP001060261"/>
    </source>
</evidence>
<evidence type="ECO:0008006" key="3">
    <source>
        <dbReference type="Google" id="ProtNLM"/>
    </source>
</evidence>
<keyword evidence="2" id="KW-1185">Reference proteome</keyword>